<protein>
    <submittedName>
        <fullName evidence="2">Uncharacterized protein</fullName>
    </submittedName>
</protein>
<reference evidence="2 3" key="1">
    <citation type="submission" date="2021-02" db="EMBL/GenBank/DDBJ databases">
        <title>Complete Genome Sequence of Arcanobacterium phocisimile strain DSM 26142T from a harbour seal.</title>
        <authorList>
            <person name="Borowiak M."/>
            <person name="Alssahen M."/>
            <person name="Malorny B."/>
            <person name="Laemmler C."/>
            <person name="Siebert U."/>
            <person name="Ploetz M."/>
            <person name="Abdulmawjood A."/>
        </authorList>
    </citation>
    <scope>NUCLEOTIDE SEQUENCE [LARGE SCALE GENOMIC DNA]</scope>
    <source>
        <strain evidence="2 3">DSM 26142</strain>
    </source>
</reference>
<feature type="transmembrane region" description="Helical" evidence="1">
    <location>
        <begin position="99"/>
        <end position="118"/>
    </location>
</feature>
<organism evidence="2 3">
    <name type="scientific">Arcanobacterium phocisimile</name>
    <dbReference type="NCBI Taxonomy" id="1302235"/>
    <lineage>
        <taxon>Bacteria</taxon>
        <taxon>Bacillati</taxon>
        <taxon>Actinomycetota</taxon>
        <taxon>Actinomycetes</taxon>
        <taxon>Actinomycetales</taxon>
        <taxon>Actinomycetaceae</taxon>
        <taxon>Arcanobacterium</taxon>
    </lineage>
</organism>
<sequence>MPQPRTSKWGYTKHKQIPALRIALPTGLIFGAFTGVICAYLRSDMNNVWLYTAIFAALTGPIFAALIWVILVDRATITGTVAKPEVSIENAWHHKAASAGFFTMFISSSWGMAIASFYQHNFATTYLAVIFFLGVSTYWVSYFVHRRRTLK</sequence>
<feature type="transmembrane region" description="Helical" evidence="1">
    <location>
        <begin position="20"/>
        <end position="42"/>
    </location>
</feature>
<evidence type="ECO:0000313" key="3">
    <source>
        <dbReference type="Proteomes" id="UP000602653"/>
    </source>
</evidence>
<gene>
    <name evidence="2" type="ORF">JTE88_05845</name>
</gene>
<feature type="transmembrane region" description="Helical" evidence="1">
    <location>
        <begin position="124"/>
        <end position="144"/>
    </location>
</feature>
<accession>A0ABX7IEQ7</accession>
<proteinExistence type="predicted"/>
<feature type="transmembrane region" description="Helical" evidence="1">
    <location>
        <begin position="48"/>
        <end position="71"/>
    </location>
</feature>
<dbReference type="RefSeq" id="WP_204423502.1">
    <property type="nucleotide sequence ID" value="NZ_CP070228.1"/>
</dbReference>
<keyword evidence="3" id="KW-1185">Reference proteome</keyword>
<evidence type="ECO:0000256" key="1">
    <source>
        <dbReference type="SAM" id="Phobius"/>
    </source>
</evidence>
<keyword evidence="1" id="KW-0472">Membrane</keyword>
<evidence type="ECO:0000313" key="2">
    <source>
        <dbReference type="EMBL" id="QRV01624.1"/>
    </source>
</evidence>
<keyword evidence="1" id="KW-1133">Transmembrane helix</keyword>
<name>A0ABX7IEQ7_9ACTO</name>
<dbReference type="Proteomes" id="UP000602653">
    <property type="component" value="Chromosome"/>
</dbReference>
<keyword evidence="1" id="KW-0812">Transmembrane</keyword>
<dbReference type="EMBL" id="CP070228">
    <property type="protein sequence ID" value="QRV01624.1"/>
    <property type="molecule type" value="Genomic_DNA"/>
</dbReference>